<dbReference type="AlphaFoldDB" id="A0A1M5ZAR0"/>
<name>A0A1M5ZAR0_9GAMM</name>
<feature type="signal peptide" evidence="1">
    <location>
        <begin position="1"/>
        <end position="19"/>
    </location>
</feature>
<keyword evidence="3" id="KW-1185">Reference proteome</keyword>
<dbReference type="OrthoDB" id="5612109at2"/>
<dbReference type="PROSITE" id="PS51257">
    <property type="entry name" value="PROKAR_LIPOPROTEIN"/>
    <property type="match status" value="1"/>
</dbReference>
<accession>A0A1M5ZAR0</accession>
<dbReference type="EMBL" id="FQXG01000010">
    <property type="protein sequence ID" value="SHI21228.1"/>
    <property type="molecule type" value="Genomic_DNA"/>
</dbReference>
<dbReference type="STRING" id="299255.SAMN02745129_0103"/>
<protein>
    <submittedName>
        <fullName evidence="2">Putative sensory transduction regulator</fullName>
    </submittedName>
</protein>
<organism evidence="2 3">
    <name type="scientific">Ferrimonas marina</name>
    <dbReference type="NCBI Taxonomy" id="299255"/>
    <lineage>
        <taxon>Bacteria</taxon>
        <taxon>Pseudomonadati</taxon>
        <taxon>Pseudomonadota</taxon>
        <taxon>Gammaproteobacteria</taxon>
        <taxon>Alteromonadales</taxon>
        <taxon>Ferrimonadaceae</taxon>
        <taxon>Ferrimonas</taxon>
    </lineage>
</organism>
<dbReference type="RefSeq" id="WP_067661375.1">
    <property type="nucleotide sequence ID" value="NZ_FQXG01000010.1"/>
</dbReference>
<evidence type="ECO:0000313" key="3">
    <source>
        <dbReference type="Proteomes" id="UP000184268"/>
    </source>
</evidence>
<proteinExistence type="predicted"/>
<dbReference type="Proteomes" id="UP000184268">
    <property type="component" value="Unassembled WGS sequence"/>
</dbReference>
<evidence type="ECO:0000256" key="1">
    <source>
        <dbReference type="SAM" id="SignalP"/>
    </source>
</evidence>
<feature type="chain" id="PRO_5009915441" evidence="1">
    <location>
        <begin position="20"/>
        <end position="175"/>
    </location>
</feature>
<gene>
    <name evidence="2" type="ORF">SAMN02745129_0103</name>
</gene>
<reference evidence="3" key="1">
    <citation type="submission" date="2016-11" db="EMBL/GenBank/DDBJ databases">
        <authorList>
            <person name="Varghese N."/>
            <person name="Submissions S."/>
        </authorList>
    </citation>
    <scope>NUCLEOTIDE SEQUENCE [LARGE SCALE GENOMIC DNA]</scope>
    <source>
        <strain evidence="3">DSM 16917</strain>
    </source>
</reference>
<sequence>MKLLKLGALVLLASLTGCASLSGGGDQLDLAGKSAAEATDMIAEALTAKQYKVQRASDEALLVHYDGSDFMLHPKLSNKLDRLVVSKYFVLHPELAQSPELLLIVGQLNQGMDFAKFVLREEGRALEIRGAATFVDTLSIEELTAYMDWTNEGIRALRAQFPQVQPMAVEVPLTQ</sequence>
<evidence type="ECO:0000313" key="2">
    <source>
        <dbReference type="EMBL" id="SHI21228.1"/>
    </source>
</evidence>
<dbReference type="InterPro" id="IPR019660">
    <property type="entry name" value="Put_sensory_transdc_reg_YbjN"/>
</dbReference>
<keyword evidence="1" id="KW-0732">Signal</keyword>
<dbReference type="Pfam" id="PF10722">
    <property type="entry name" value="YbjN"/>
    <property type="match status" value="1"/>
</dbReference>